<dbReference type="Proteomes" id="UP001501442">
    <property type="component" value="Unassembled WGS sequence"/>
</dbReference>
<name>A0ABP8UCR1_9ACTN</name>
<evidence type="ECO:0000313" key="2">
    <source>
        <dbReference type="EMBL" id="GAA4626690.1"/>
    </source>
</evidence>
<dbReference type="InterPro" id="IPR010982">
    <property type="entry name" value="Lambda_DNA-bd_dom_sf"/>
</dbReference>
<feature type="domain" description="HTH cro/C1-type" evidence="1">
    <location>
        <begin position="11"/>
        <end position="65"/>
    </location>
</feature>
<sequence>MPAPLPLVTALREERRRQGLTQAEVACRAGYTRSSIGGYETGSDDPSMTGLICWAGALGLQVAFYPPLPGLPPPPPPPELSPEVAELMQELIHTLAEALGVANNTTEEERP</sequence>
<dbReference type="EMBL" id="BAABHK010000004">
    <property type="protein sequence ID" value="GAA4626690.1"/>
    <property type="molecule type" value="Genomic_DNA"/>
</dbReference>
<accession>A0ABP8UCR1</accession>
<dbReference type="Gene3D" id="1.10.260.40">
    <property type="entry name" value="lambda repressor-like DNA-binding domains"/>
    <property type="match status" value="1"/>
</dbReference>
<dbReference type="InterPro" id="IPR001387">
    <property type="entry name" value="Cro/C1-type_HTH"/>
</dbReference>
<dbReference type="SMART" id="SM00530">
    <property type="entry name" value="HTH_XRE"/>
    <property type="match status" value="1"/>
</dbReference>
<dbReference type="PROSITE" id="PS50943">
    <property type="entry name" value="HTH_CROC1"/>
    <property type="match status" value="1"/>
</dbReference>
<reference evidence="3" key="1">
    <citation type="journal article" date="2019" name="Int. J. Syst. Evol. Microbiol.">
        <title>The Global Catalogue of Microorganisms (GCM) 10K type strain sequencing project: providing services to taxonomists for standard genome sequencing and annotation.</title>
        <authorList>
            <consortium name="The Broad Institute Genomics Platform"/>
            <consortium name="The Broad Institute Genome Sequencing Center for Infectious Disease"/>
            <person name="Wu L."/>
            <person name="Ma J."/>
        </authorList>
    </citation>
    <scope>NUCLEOTIDE SEQUENCE [LARGE SCALE GENOMIC DNA]</scope>
    <source>
        <strain evidence="3">JCM 17939</strain>
    </source>
</reference>
<dbReference type="CDD" id="cd00093">
    <property type="entry name" value="HTH_XRE"/>
    <property type="match status" value="1"/>
</dbReference>
<dbReference type="SUPFAM" id="SSF47413">
    <property type="entry name" value="lambda repressor-like DNA-binding domains"/>
    <property type="match status" value="1"/>
</dbReference>
<evidence type="ECO:0000313" key="3">
    <source>
        <dbReference type="Proteomes" id="UP001501442"/>
    </source>
</evidence>
<dbReference type="Pfam" id="PF13560">
    <property type="entry name" value="HTH_31"/>
    <property type="match status" value="1"/>
</dbReference>
<evidence type="ECO:0000259" key="1">
    <source>
        <dbReference type="PROSITE" id="PS50943"/>
    </source>
</evidence>
<keyword evidence="3" id="KW-1185">Reference proteome</keyword>
<organism evidence="2 3">
    <name type="scientific">Actinoallomurus vinaceus</name>
    <dbReference type="NCBI Taxonomy" id="1080074"/>
    <lineage>
        <taxon>Bacteria</taxon>
        <taxon>Bacillati</taxon>
        <taxon>Actinomycetota</taxon>
        <taxon>Actinomycetes</taxon>
        <taxon>Streptosporangiales</taxon>
        <taxon>Thermomonosporaceae</taxon>
        <taxon>Actinoallomurus</taxon>
    </lineage>
</organism>
<protein>
    <recommendedName>
        <fullName evidence="1">HTH cro/C1-type domain-containing protein</fullName>
    </recommendedName>
</protein>
<dbReference type="RefSeq" id="WP_345431981.1">
    <property type="nucleotide sequence ID" value="NZ_BAABHK010000004.1"/>
</dbReference>
<comment type="caution">
    <text evidence="2">The sequence shown here is derived from an EMBL/GenBank/DDBJ whole genome shotgun (WGS) entry which is preliminary data.</text>
</comment>
<proteinExistence type="predicted"/>
<gene>
    <name evidence="2" type="ORF">GCM10023196_035960</name>
</gene>